<evidence type="ECO:0000313" key="4">
    <source>
        <dbReference type="Proteomes" id="UP000035682"/>
    </source>
</evidence>
<dbReference type="InterPro" id="IPR035940">
    <property type="entry name" value="CAP_sf"/>
</dbReference>
<dbReference type="Pfam" id="PF00188">
    <property type="entry name" value="CAP"/>
    <property type="match status" value="1"/>
</dbReference>
<proteinExistence type="predicted"/>
<dbReference type="EMBL" id="LN609529">
    <property type="protein sequence ID" value="CEF70649.1"/>
    <property type="molecule type" value="Genomic_DNA"/>
</dbReference>
<evidence type="ECO:0000313" key="3">
    <source>
        <dbReference type="EMBL" id="CEF70649.1"/>
    </source>
</evidence>
<protein>
    <submittedName>
        <fullName evidence="3 5">CAP domain-containing protein</fullName>
    </submittedName>
</protein>
<dbReference type="SMART" id="SM00198">
    <property type="entry name" value="SCP"/>
    <property type="match status" value="1"/>
</dbReference>
<dbReference type="WBParaSite" id="SRAE_2000527400.1">
    <property type="protein sequence ID" value="SRAE_2000527400.1"/>
    <property type="gene ID" value="WBGene00265534"/>
</dbReference>
<sequence length="302" mass="35689">MKFFLTIIRIVFILIYFINGKEGNNLLSYKHNILNRFNKKTNNVILNSKKILFLLIDGKPLFQCNYYIFKKLNDAVKYCNLLSSHSISRFIKPYGGIKYSTIKSYSSKRIVSMYDYKEVLLKQSFVPQIWKKAWTECDYDCFIENDFKQLKYRFIGEINQYRQLHNIKPLVENANLDKLARLFAYKKSVSINRYKINVTQFGVLSLVENTFVVNLVIKKLFSSFFGHYDYNNNKYSEEFNKQTQMLWKSTKVVGIGVAENSSLAFVVLLFYPKGNINMRYKENIPLVNDKYINYPILFNARG</sequence>
<organism evidence="3">
    <name type="scientific">Strongyloides ratti</name>
    <name type="common">Parasitic roundworm</name>
    <dbReference type="NCBI Taxonomy" id="34506"/>
    <lineage>
        <taxon>Eukaryota</taxon>
        <taxon>Metazoa</taxon>
        <taxon>Ecdysozoa</taxon>
        <taxon>Nematoda</taxon>
        <taxon>Chromadorea</taxon>
        <taxon>Rhabditida</taxon>
        <taxon>Tylenchina</taxon>
        <taxon>Panagrolaimomorpha</taxon>
        <taxon>Strongyloidoidea</taxon>
        <taxon>Strongyloididae</taxon>
        <taxon>Strongyloides</taxon>
    </lineage>
</organism>
<evidence type="ECO:0000256" key="1">
    <source>
        <dbReference type="SAM" id="SignalP"/>
    </source>
</evidence>
<reference evidence="5" key="2">
    <citation type="submission" date="2020-12" db="UniProtKB">
        <authorList>
            <consortium name="WormBaseParasite"/>
        </authorList>
    </citation>
    <scope>IDENTIFICATION</scope>
</reference>
<evidence type="ECO:0000313" key="6">
    <source>
        <dbReference type="WormBase" id="SRAE_2000527400"/>
    </source>
</evidence>
<feature type="signal peptide" evidence="1">
    <location>
        <begin position="1"/>
        <end position="23"/>
    </location>
</feature>
<dbReference type="Proteomes" id="UP000035682">
    <property type="component" value="Unplaced"/>
</dbReference>
<dbReference type="SUPFAM" id="SSF55797">
    <property type="entry name" value="PR-1-like"/>
    <property type="match status" value="1"/>
</dbReference>
<accession>A0A090LSS1</accession>
<dbReference type="WormBase" id="SRAE_2000527400">
    <property type="protein sequence ID" value="SRP05629"/>
    <property type="gene ID" value="WBGene00265534"/>
</dbReference>
<dbReference type="OrthoDB" id="337038at2759"/>
<reference evidence="3 4" key="1">
    <citation type="submission" date="2014-09" db="EMBL/GenBank/DDBJ databases">
        <authorList>
            <person name="Martin A.A."/>
        </authorList>
    </citation>
    <scope>NUCLEOTIDE SEQUENCE</scope>
    <source>
        <strain evidence="4">ED321</strain>
        <strain evidence="3">ED321 Heterogonic</strain>
    </source>
</reference>
<dbReference type="InterPro" id="IPR014044">
    <property type="entry name" value="CAP_dom"/>
</dbReference>
<name>A0A090LSS1_STRRB</name>
<keyword evidence="1" id="KW-0732">Signal</keyword>
<dbReference type="RefSeq" id="XP_024509845.1">
    <property type="nucleotide sequence ID" value="XM_024644269.1"/>
</dbReference>
<feature type="chain" id="PRO_5015031187" evidence="1">
    <location>
        <begin position="24"/>
        <end position="302"/>
    </location>
</feature>
<dbReference type="AlphaFoldDB" id="A0A090LSS1"/>
<evidence type="ECO:0000259" key="2">
    <source>
        <dbReference type="SMART" id="SM00198"/>
    </source>
</evidence>
<evidence type="ECO:0000313" key="5">
    <source>
        <dbReference type="WBParaSite" id="SRAE_2000527400.1"/>
    </source>
</evidence>
<keyword evidence="4" id="KW-1185">Reference proteome</keyword>
<dbReference type="GeneID" id="36383027"/>
<dbReference type="CTD" id="36383027"/>
<dbReference type="Gene3D" id="3.40.33.10">
    <property type="entry name" value="CAP"/>
    <property type="match status" value="1"/>
</dbReference>
<feature type="domain" description="SCP" evidence="2">
    <location>
        <begin position="149"/>
        <end position="278"/>
    </location>
</feature>
<gene>
    <name evidence="3 5 6" type="ORF">SRAE_2000527400</name>
</gene>